<evidence type="ECO:0000256" key="9">
    <source>
        <dbReference type="ARBA" id="ARBA00029362"/>
    </source>
</evidence>
<dbReference type="GO" id="GO:0019786">
    <property type="term" value="F:protein-phosphatidylethanolamide deconjugating activity"/>
    <property type="evidence" value="ECO:0007669"/>
    <property type="project" value="InterPro"/>
</dbReference>
<dbReference type="EC" id="3.4.22.-" evidence="10"/>
<dbReference type="GO" id="GO:0034727">
    <property type="term" value="P:piecemeal microautophagy of the nucleus"/>
    <property type="evidence" value="ECO:0007669"/>
    <property type="project" value="TreeGrafter"/>
</dbReference>
<evidence type="ECO:0000256" key="1">
    <source>
        <dbReference type="ARBA" id="ARBA00010958"/>
    </source>
</evidence>
<keyword evidence="14" id="KW-1185">Reference proteome</keyword>
<keyword evidence="7" id="KW-0653">Protein transport</keyword>
<keyword evidence="5 10" id="KW-0378">Hydrolase</keyword>
<feature type="compositionally biased region" description="Low complexity" evidence="11">
    <location>
        <begin position="578"/>
        <end position="605"/>
    </location>
</feature>
<dbReference type="GO" id="GO:0004197">
    <property type="term" value="F:cysteine-type endopeptidase activity"/>
    <property type="evidence" value="ECO:0007669"/>
    <property type="project" value="TreeGrafter"/>
</dbReference>
<dbReference type="GO" id="GO:0035973">
    <property type="term" value="P:aggrephagy"/>
    <property type="evidence" value="ECO:0007669"/>
    <property type="project" value="TreeGrafter"/>
</dbReference>
<evidence type="ECO:0000256" key="5">
    <source>
        <dbReference type="ARBA" id="ARBA00022801"/>
    </source>
</evidence>
<evidence type="ECO:0000259" key="12">
    <source>
        <dbReference type="Pfam" id="PF03416"/>
    </source>
</evidence>
<feature type="region of interest" description="Disordered" evidence="11">
    <location>
        <begin position="445"/>
        <end position="546"/>
    </location>
</feature>
<evidence type="ECO:0000256" key="6">
    <source>
        <dbReference type="ARBA" id="ARBA00022807"/>
    </source>
</evidence>
<evidence type="ECO:0000313" key="13">
    <source>
        <dbReference type="EMBL" id="KAJ1928099.1"/>
    </source>
</evidence>
<comment type="subcellular location">
    <subcellularLocation>
        <location evidence="10">Nucleus</location>
    </subcellularLocation>
    <subcellularLocation>
        <location evidence="10">Cytoplasm</location>
    </subcellularLocation>
</comment>
<dbReference type="InterPro" id="IPR005078">
    <property type="entry name" value="Peptidase_C54"/>
</dbReference>
<keyword evidence="4 10" id="KW-0645">Protease</keyword>
<evidence type="ECO:0000256" key="2">
    <source>
        <dbReference type="ARBA" id="ARBA00022448"/>
    </source>
</evidence>
<keyword evidence="10" id="KW-0539">Nucleus</keyword>
<evidence type="ECO:0000256" key="4">
    <source>
        <dbReference type="ARBA" id="ARBA00022670"/>
    </source>
</evidence>
<dbReference type="OrthoDB" id="2960936at2759"/>
<gene>
    <name evidence="13" type="primary">ATG4_1</name>
    <name evidence="13" type="ORF">IWQ60_002359</name>
</gene>
<keyword evidence="6" id="KW-0788">Thiol protease</keyword>
<dbReference type="Pfam" id="PF03416">
    <property type="entry name" value="Peptidase_C54"/>
    <property type="match status" value="1"/>
</dbReference>
<comment type="caution">
    <text evidence="13">The sequence shown here is derived from an EMBL/GenBank/DDBJ whole genome shotgun (WGS) entry which is preliminary data.</text>
</comment>
<feature type="compositionally biased region" description="Polar residues" evidence="11">
    <location>
        <begin position="17"/>
        <end position="26"/>
    </location>
</feature>
<dbReference type="GO" id="GO:0005634">
    <property type="term" value="C:nucleus"/>
    <property type="evidence" value="ECO:0007669"/>
    <property type="project" value="UniProtKB-SubCell"/>
</dbReference>
<sequence length="630" mass="68141">MSHSDQSTGPSPERSPGGTSLTEAVSHNVRTWLHTLSNTVEQWSYPAGPRSNELWLLGKRYPRPADGPPAPEPVSDAVAAPADPQCHPETTDPPVTARPATPPPASTVSTFTQSAYGFISSFQTPRLPTVARPYPSAFLADFRSRIWCTYRSGFPTLPNSSLTSDAGWGCMLRAAQSLVAQAYVLHLLGRDWTLDTSTPEMERTYRQILKLVADYPGDEYALSVHRMGQRGQDLDVAVGQWFGPHLACHVIRDLINESRPFDLRVFLATDGVVYQDKLFTECCATAEDGNDNDDGEMLGPTLILVSTRLGIHQVNPVYYPFVNYCFSLPHFVGIAGGKPASAAYFVGFEDNDLIFLDPHYTRPAAGLDPADGLPHSADLPSYHCVAPNKVALSRVDPCMLLGFYVRNTTEFADLKVRLAELAHQQKGAPIVTIAERTPAYLTSEGFSDHEEEAEDSGSEGGMGSRGVTSKVNGEGTATITTDSVMTARAPAADAEADESTYEYISHRSVASTRPSLHRQPVSPTSSPPSLVRYPTGSRSAPSGDDDLVDVTEAQATEPPVPIDLANLEDDAEVHNHGVVSQSESESETSPSNTSAAPAAVADDTAGFLLVNRTPRNQRKAVPDCRYRVQK</sequence>
<dbReference type="PANTHER" id="PTHR22624">
    <property type="entry name" value="CYSTEINE PROTEASE ATG4"/>
    <property type="match status" value="1"/>
</dbReference>
<dbReference type="GO" id="GO:0016485">
    <property type="term" value="P:protein processing"/>
    <property type="evidence" value="ECO:0007669"/>
    <property type="project" value="TreeGrafter"/>
</dbReference>
<dbReference type="InterPro" id="IPR038765">
    <property type="entry name" value="Papain-like_cys_pep_sf"/>
</dbReference>
<organism evidence="13 14">
    <name type="scientific">Tieghemiomyces parasiticus</name>
    <dbReference type="NCBI Taxonomy" id="78921"/>
    <lineage>
        <taxon>Eukaryota</taxon>
        <taxon>Fungi</taxon>
        <taxon>Fungi incertae sedis</taxon>
        <taxon>Zoopagomycota</taxon>
        <taxon>Kickxellomycotina</taxon>
        <taxon>Dimargaritomycetes</taxon>
        <taxon>Dimargaritales</taxon>
        <taxon>Dimargaritaceae</taxon>
        <taxon>Tieghemiomyces</taxon>
    </lineage>
</organism>
<proteinExistence type="inferred from homology"/>
<dbReference type="AlphaFoldDB" id="A0A9W8E1P9"/>
<dbReference type="GO" id="GO:0000423">
    <property type="term" value="P:mitophagy"/>
    <property type="evidence" value="ECO:0007669"/>
    <property type="project" value="TreeGrafter"/>
</dbReference>
<comment type="similarity">
    <text evidence="1 10">Belongs to the peptidase C54 family.</text>
</comment>
<accession>A0A9W8E1P9</accession>
<dbReference type="Proteomes" id="UP001150569">
    <property type="component" value="Unassembled WGS sequence"/>
</dbReference>
<dbReference type="InterPro" id="IPR046792">
    <property type="entry name" value="Peptidase_C54_cat"/>
</dbReference>
<feature type="compositionally biased region" description="Low complexity" evidence="11">
    <location>
        <begin position="73"/>
        <end position="84"/>
    </location>
</feature>
<feature type="region of interest" description="Disordered" evidence="11">
    <location>
        <begin position="1"/>
        <end position="26"/>
    </location>
</feature>
<keyword evidence="2" id="KW-0813">Transport</keyword>
<comment type="catalytic activity">
    <reaction evidence="9">
        <text>[protein]-C-terminal L-amino acid-glycyl-phosphatidylethanolamide + H2O = [protein]-C-terminal L-amino acid-glycine + a 1,2-diacyl-sn-glycero-3-phosphoethanolamine</text>
        <dbReference type="Rhea" id="RHEA:67548"/>
        <dbReference type="Rhea" id="RHEA-COMP:17323"/>
        <dbReference type="Rhea" id="RHEA-COMP:17324"/>
        <dbReference type="ChEBI" id="CHEBI:15377"/>
        <dbReference type="ChEBI" id="CHEBI:64612"/>
        <dbReference type="ChEBI" id="CHEBI:172940"/>
        <dbReference type="ChEBI" id="CHEBI:172941"/>
    </reaction>
    <physiologicalReaction direction="left-to-right" evidence="9">
        <dbReference type="Rhea" id="RHEA:67549"/>
    </physiologicalReaction>
</comment>
<feature type="compositionally biased region" description="Polar residues" evidence="11">
    <location>
        <begin position="1"/>
        <end position="10"/>
    </location>
</feature>
<protein>
    <recommendedName>
        <fullName evidence="10">Cysteine protease</fullName>
        <ecNumber evidence="10">3.4.22.-</ecNumber>
    </recommendedName>
</protein>
<name>A0A9W8E1P9_9FUNG</name>
<dbReference type="GO" id="GO:0000045">
    <property type="term" value="P:autophagosome assembly"/>
    <property type="evidence" value="ECO:0007669"/>
    <property type="project" value="TreeGrafter"/>
</dbReference>
<dbReference type="GO" id="GO:0005737">
    <property type="term" value="C:cytoplasm"/>
    <property type="evidence" value="ECO:0007669"/>
    <property type="project" value="UniProtKB-SubCell"/>
</dbReference>
<feature type="compositionally biased region" description="Polar residues" evidence="11">
    <location>
        <begin position="467"/>
        <end position="484"/>
    </location>
</feature>
<dbReference type="SUPFAM" id="SSF54001">
    <property type="entry name" value="Cysteine proteinases"/>
    <property type="match status" value="1"/>
</dbReference>
<reference evidence="13" key="1">
    <citation type="submission" date="2022-07" db="EMBL/GenBank/DDBJ databases">
        <title>Phylogenomic reconstructions and comparative analyses of Kickxellomycotina fungi.</title>
        <authorList>
            <person name="Reynolds N.K."/>
            <person name="Stajich J.E."/>
            <person name="Barry K."/>
            <person name="Grigoriev I.V."/>
            <person name="Crous P."/>
            <person name="Smith M.E."/>
        </authorList>
    </citation>
    <scope>NUCLEOTIDE SEQUENCE</scope>
    <source>
        <strain evidence="13">RSA 861</strain>
    </source>
</reference>
<evidence type="ECO:0000313" key="14">
    <source>
        <dbReference type="Proteomes" id="UP001150569"/>
    </source>
</evidence>
<feature type="compositionally biased region" description="Low complexity" evidence="11">
    <location>
        <begin position="520"/>
        <end position="529"/>
    </location>
</feature>
<feature type="region of interest" description="Disordered" evidence="11">
    <location>
        <begin position="63"/>
        <end position="108"/>
    </location>
</feature>
<keyword evidence="3 10" id="KW-0963">Cytoplasm</keyword>
<keyword evidence="8" id="KW-0072">Autophagy</keyword>
<evidence type="ECO:0000256" key="10">
    <source>
        <dbReference type="RuleBase" id="RU363115"/>
    </source>
</evidence>
<dbReference type="PANTHER" id="PTHR22624:SF49">
    <property type="entry name" value="CYSTEINE PROTEASE"/>
    <property type="match status" value="1"/>
</dbReference>
<dbReference type="GO" id="GO:0015031">
    <property type="term" value="P:protein transport"/>
    <property type="evidence" value="ECO:0007669"/>
    <property type="project" value="UniProtKB-KW"/>
</dbReference>
<comment type="function">
    <text evidence="10">Required for selective autophagic degradation of the nucleus (nucleophagy) as well as for mitophagy which contributes to regulate mitochondrial quantity and quality by eliminating the mitochondria to a basal level to fulfill cellular energy requirements and preventing excess ROS production.</text>
</comment>
<feature type="compositionally biased region" description="Basic and acidic residues" evidence="11">
    <location>
        <begin position="620"/>
        <end position="630"/>
    </location>
</feature>
<evidence type="ECO:0000256" key="7">
    <source>
        <dbReference type="ARBA" id="ARBA00022927"/>
    </source>
</evidence>
<evidence type="ECO:0000256" key="8">
    <source>
        <dbReference type="ARBA" id="ARBA00023006"/>
    </source>
</evidence>
<evidence type="ECO:0000256" key="3">
    <source>
        <dbReference type="ARBA" id="ARBA00022490"/>
    </source>
</evidence>
<feature type="region of interest" description="Disordered" evidence="11">
    <location>
        <begin position="576"/>
        <end position="630"/>
    </location>
</feature>
<dbReference type="EMBL" id="JANBPT010000088">
    <property type="protein sequence ID" value="KAJ1928099.1"/>
    <property type="molecule type" value="Genomic_DNA"/>
</dbReference>
<feature type="domain" description="Peptidase C54 catalytic" evidence="12">
    <location>
        <begin position="136"/>
        <end position="415"/>
    </location>
</feature>
<evidence type="ECO:0000256" key="11">
    <source>
        <dbReference type="SAM" id="MobiDB-lite"/>
    </source>
</evidence>